<dbReference type="GO" id="GO:0005198">
    <property type="term" value="F:structural molecule activity"/>
    <property type="evidence" value="ECO:0007669"/>
    <property type="project" value="InterPro"/>
</dbReference>
<keyword evidence="3" id="KW-1185">Reference proteome</keyword>
<feature type="domain" description="Baculovirus polyhedron envelope protein PEP N-terminal" evidence="1">
    <location>
        <begin position="16"/>
        <end position="88"/>
    </location>
</feature>
<evidence type="ECO:0000313" key="2">
    <source>
        <dbReference type="EMBL" id="AKS25360.1"/>
    </source>
</evidence>
<dbReference type="InterPro" id="IPR007600">
    <property type="entry name" value="Baculo_PEP_N"/>
</dbReference>
<protein>
    <submittedName>
        <fullName evidence="2">Pep-1</fullName>
    </submittedName>
</protein>
<dbReference type="Proteomes" id="UP000232791">
    <property type="component" value="Segment"/>
</dbReference>
<dbReference type="Pfam" id="PF04512">
    <property type="entry name" value="Baculo_PEP_N"/>
    <property type="match status" value="1"/>
</dbReference>
<dbReference type="GO" id="GO:0019028">
    <property type="term" value="C:viral capsid"/>
    <property type="evidence" value="ECO:0007669"/>
    <property type="project" value="InterPro"/>
</dbReference>
<gene>
    <name evidence="2" type="ORF">clas17</name>
</gene>
<dbReference type="EMBL" id="KR091910">
    <property type="protein sequence ID" value="AKS25360.1"/>
    <property type="molecule type" value="Genomic_DNA"/>
</dbReference>
<dbReference type="OrthoDB" id="11749at10239"/>
<dbReference type="GO" id="GO:0019031">
    <property type="term" value="C:viral envelope"/>
    <property type="evidence" value="ECO:0007669"/>
    <property type="project" value="InterPro"/>
</dbReference>
<organism evidence="2 3">
    <name type="scientific">Clostera anastomosis granulovirus B</name>
    <dbReference type="NCBI Taxonomy" id="1986290"/>
    <lineage>
        <taxon>Viruses</taxon>
        <taxon>Viruses incertae sedis</taxon>
        <taxon>Naldaviricetes</taxon>
        <taxon>Lefavirales</taxon>
        <taxon>Baculoviridae</taxon>
        <taxon>Betabaculovirus</taxon>
        <taxon>Betabaculovirus alterclanastomosis</taxon>
    </lineage>
</organism>
<evidence type="ECO:0000313" key="3">
    <source>
        <dbReference type="Proteomes" id="UP000232791"/>
    </source>
</evidence>
<reference evidence="2 3" key="1">
    <citation type="journal article" date="2015" name="PLoS ONE">
        <title>The Complete Genome of a New Betabaculovirus from Clostera anastomosis.</title>
        <authorList>
            <person name="Yin F."/>
            <person name="Zhu Z."/>
            <person name="Liu X."/>
            <person name="Hou D."/>
            <person name="Wang J."/>
            <person name="Zhang L."/>
            <person name="Wang M."/>
            <person name="Kou Z."/>
            <person name="Wang H."/>
            <person name="Deng F."/>
            <person name="Hu Z."/>
        </authorList>
    </citation>
    <scope>NUCLEOTIDE SEQUENCE [LARGE SCALE GENOMIC DNA]</scope>
    <source>
        <strain evidence="2 3">ClasGV-B</strain>
    </source>
</reference>
<name>A0A0K0WS34_9BBAC</name>
<evidence type="ECO:0000259" key="1">
    <source>
        <dbReference type="Pfam" id="PF04512"/>
    </source>
</evidence>
<proteinExistence type="predicted"/>
<accession>A0A0K0WS34</accession>
<sequence length="186" mass="21011">MASIPAESKAFIKPFEGTDVTCLMLDVVAWFGADEIVSILNQNLCTAVKNIPLSQKALWKQLEPCVNSEKQFITSLGVRILIGRAQNIDCVPVVPPSSCPPHTTSYYNNTPIDFYQSPETTSTVCYNQTKFELSPMLHNLGNIFINEAVYDTRAYPQYDDINSKINRIYNILVQREQQLQQNKTSK</sequence>